<dbReference type="InterPro" id="IPR010255">
    <property type="entry name" value="Haem_peroxidase_sf"/>
</dbReference>
<evidence type="ECO:0000256" key="12">
    <source>
        <dbReference type="ARBA" id="ARBA00022793"/>
    </source>
</evidence>
<dbReference type="Gene3D" id="1.10.238.10">
    <property type="entry name" value="EF-hand"/>
    <property type="match status" value="1"/>
</dbReference>
<dbReference type="InterPro" id="IPR002016">
    <property type="entry name" value="Haem_peroxidase"/>
</dbReference>
<evidence type="ECO:0000256" key="10">
    <source>
        <dbReference type="ARBA" id="ARBA00022617"/>
    </source>
</evidence>
<evidence type="ECO:0000256" key="17">
    <source>
        <dbReference type="ARBA" id="ARBA00023136"/>
    </source>
</evidence>
<evidence type="ECO:0000256" key="2">
    <source>
        <dbReference type="ARBA" id="ARBA00001913"/>
    </source>
</evidence>
<keyword evidence="11" id="KW-0479">Metal-binding</keyword>
<dbReference type="SUPFAM" id="SSF49562">
    <property type="entry name" value="C2 domain (Calcium/lipid-binding domain, CaLB)"/>
    <property type="match status" value="1"/>
</dbReference>
<feature type="domain" description="Plant heme peroxidase family profile" evidence="30">
    <location>
        <begin position="670"/>
        <end position="971"/>
    </location>
</feature>
<evidence type="ECO:0000256" key="1">
    <source>
        <dbReference type="ARBA" id="ARBA00000189"/>
    </source>
</evidence>
<dbReference type="PRINTS" id="PR00461">
    <property type="entry name" value="PLPEROXIDASE"/>
</dbReference>
<feature type="domain" description="EF-hand" evidence="29">
    <location>
        <begin position="226"/>
        <end position="261"/>
    </location>
</feature>
<comment type="caution">
    <text evidence="31">The sequence shown here is derived from an EMBL/GenBank/DDBJ whole genome shotgun (WGS) entry which is preliminary data.</text>
</comment>
<keyword evidence="16" id="KW-0443">Lipid metabolism</keyword>
<evidence type="ECO:0000256" key="21">
    <source>
        <dbReference type="ARBA" id="ARBA00023239"/>
    </source>
</evidence>
<feature type="domain" description="C2" evidence="28">
    <location>
        <begin position="37"/>
        <end position="162"/>
    </location>
</feature>
<dbReference type="PANTHER" id="PTHR10067">
    <property type="entry name" value="PHOSPHATIDYLSERINE DECARBOXYLASE"/>
    <property type="match status" value="1"/>
</dbReference>
<accession>A0ABQ8EMS2</accession>
<proteinExistence type="inferred from homology"/>
<dbReference type="Gene3D" id="1.10.520.10">
    <property type="match status" value="1"/>
</dbReference>
<keyword evidence="32" id="KW-1185">Reference proteome</keyword>
<dbReference type="InterPro" id="IPR033177">
    <property type="entry name" value="PSD-B"/>
</dbReference>
<evidence type="ECO:0000313" key="31">
    <source>
        <dbReference type="EMBL" id="KAH0941916.1"/>
    </source>
</evidence>
<comment type="catalytic activity">
    <reaction evidence="25">
        <text>NADH + O2 + H(+) = H2O2 + NAD(+)</text>
        <dbReference type="Rhea" id="RHEA:11264"/>
        <dbReference type="ChEBI" id="CHEBI:15378"/>
        <dbReference type="ChEBI" id="CHEBI:15379"/>
        <dbReference type="ChEBI" id="CHEBI:16240"/>
        <dbReference type="ChEBI" id="CHEBI:57540"/>
        <dbReference type="ChEBI" id="CHEBI:57945"/>
        <dbReference type="EC" id="1.6.3.1"/>
    </reaction>
</comment>
<evidence type="ECO:0000256" key="18">
    <source>
        <dbReference type="ARBA" id="ARBA00023145"/>
    </source>
</evidence>
<evidence type="ECO:0008006" key="33">
    <source>
        <dbReference type="Google" id="ProtNLM"/>
    </source>
</evidence>
<dbReference type="Gene3D" id="2.60.40.150">
    <property type="entry name" value="C2 domain"/>
    <property type="match status" value="1"/>
</dbReference>
<comment type="catalytic activity">
    <reaction evidence="1">
        <text>2 a phenolic donor + H2O2 = 2 a phenolic radical donor + 2 H2O</text>
        <dbReference type="Rhea" id="RHEA:56136"/>
        <dbReference type="ChEBI" id="CHEBI:15377"/>
        <dbReference type="ChEBI" id="CHEBI:16240"/>
        <dbReference type="ChEBI" id="CHEBI:139520"/>
        <dbReference type="ChEBI" id="CHEBI:139521"/>
        <dbReference type="EC" id="1.11.1.7"/>
    </reaction>
</comment>
<dbReference type="Pfam" id="PF13499">
    <property type="entry name" value="EF-hand_7"/>
    <property type="match status" value="1"/>
</dbReference>
<dbReference type="PRINTS" id="PR00458">
    <property type="entry name" value="PEROXIDASE"/>
</dbReference>
<evidence type="ECO:0000256" key="23">
    <source>
        <dbReference type="ARBA" id="ARBA00023317"/>
    </source>
</evidence>
<dbReference type="InterPro" id="IPR003817">
    <property type="entry name" value="PS_Dcarbxylase"/>
</dbReference>
<evidence type="ECO:0000259" key="28">
    <source>
        <dbReference type="PROSITE" id="PS50004"/>
    </source>
</evidence>
<feature type="domain" description="EF-hand" evidence="29">
    <location>
        <begin position="195"/>
        <end position="225"/>
    </location>
</feature>
<keyword evidence="22" id="KW-1208">Phospholipid metabolism</keyword>
<evidence type="ECO:0000259" key="29">
    <source>
        <dbReference type="PROSITE" id="PS50222"/>
    </source>
</evidence>
<feature type="non-terminal residue" evidence="31">
    <location>
        <position position="1"/>
    </location>
</feature>
<feature type="compositionally biased region" description="Polar residues" evidence="27">
    <location>
        <begin position="13"/>
        <end position="22"/>
    </location>
</feature>
<evidence type="ECO:0000259" key="30">
    <source>
        <dbReference type="PROSITE" id="PS50873"/>
    </source>
</evidence>
<evidence type="ECO:0000256" key="22">
    <source>
        <dbReference type="ARBA" id="ARBA00023264"/>
    </source>
</evidence>
<evidence type="ECO:0000256" key="3">
    <source>
        <dbReference type="ARBA" id="ARBA00001928"/>
    </source>
</evidence>
<dbReference type="Pfam" id="PF00141">
    <property type="entry name" value="peroxidase"/>
    <property type="match status" value="1"/>
</dbReference>
<keyword evidence="20" id="KW-0594">Phospholipid biosynthesis</keyword>
<dbReference type="NCBIfam" id="TIGR00163">
    <property type="entry name" value="PS_decarb"/>
    <property type="match status" value="1"/>
</dbReference>
<keyword evidence="9" id="KW-0575">Peroxidase</keyword>
<comment type="pathway">
    <text evidence="24">Phospholipid metabolism; phosphatidylethanolamine biosynthesis.</text>
</comment>
<evidence type="ECO:0000256" key="11">
    <source>
        <dbReference type="ARBA" id="ARBA00022723"/>
    </source>
</evidence>
<dbReference type="HAMAP" id="MF_00663">
    <property type="entry name" value="PS_decarb_PSD_B_type2"/>
    <property type="match status" value="1"/>
</dbReference>
<sequence length="971" mass="106831">RLRSLHSRREIDSTTMGNGNSTETKESRRSKMRQKLQTFSSRHRLRRPGSGSVSGLATQRSVSQEDFAGIALLTLIGAEMKFKDKWLACVSFGEQTFRTGISDSTDKPVWSSEKKLLLEKNGPSLARISVFETNRLSKNNIIGYCELDLLEFVVQEPDSTCKSFDLLDPTSSNVVGSMFISCSVEDPVETETCFAKRILSIVDYNEDGHLSFSEFSDLMNAFGNLVASKKKEELFKAADLNGDGVVTIDELAALLAVQQEKEPIINNCPVCGEALQLSDKLNAMIHMTLCFDEGTGNQMTGGFLTDRQASYGWMFKLSEWTHLSTYDVGLNTGSSASHIVVIDRKTKRLVEELIDSKIVMSMRAIYQSKIGLGLMDQGAKEILQNLSEKQGKKMNTAESAQNIPSFLEFFKDQINMAEVKYPLDHFKTFNEFFIRELKPGARPIACTDRDDVAVSSADCRLMAFQSVDDSTRFWIKGRKFSIKGLLGKDVDSDAFIDGSLVIFRLAPQDYHRFHSPVSGVIEKFVDVPGSLYTVNPIAVNSKYCNVFTENKRTVVMISTAEFGKVAFVAIGATMVGSITFVRKEGDHIKKGDELGYFSFGGSTVICVFEKDSIKIDEDLLANSARSLETLVTVGMQLGLSSLKSQMVWTKAKVNLALSLVIIFLGISVADLKVGFYSNTCPQAESIVKRVVSGASLSDPNLPAILLRLHFHDCFVEGCDGSILVDNGAISEKFAFGHEGVRGFEIIEAVKAEVEAACPGVVSCADIVALAARDAISLANGPAYEVPTGRRDGRVSNLSLAKDMPDVSDSIEILKDKFMQKGLHAKELVLLSAAHTIGSTACFFMTKRLYSFLPGGQPDPTINPVFLPELTTQCPQNGDVNTRIPMDRSSERVFDKQILQNIKDGFAVLQTDAGLYEDEATRRIVNSYVGLLNPLFGPSFESDFVKAMVKMGKINVKTGSNGEIRRVCSTFN</sequence>
<dbReference type="InterPro" id="IPR033905">
    <property type="entry name" value="Secretory_peroxidase"/>
</dbReference>
<evidence type="ECO:0000256" key="25">
    <source>
        <dbReference type="ARBA" id="ARBA00047455"/>
    </source>
</evidence>
<keyword evidence="15" id="KW-0408">Iron</keyword>
<dbReference type="InterPro" id="IPR002048">
    <property type="entry name" value="EF_hand_dom"/>
</dbReference>
<dbReference type="InterPro" id="IPR019793">
    <property type="entry name" value="Peroxidases_heam-ligand_BS"/>
</dbReference>
<comment type="catalytic activity">
    <reaction evidence="26">
        <text>NADPH + O2 + H(+) = H2O2 + NADP(+)</text>
        <dbReference type="Rhea" id="RHEA:11260"/>
        <dbReference type="ChEBI" id="CHEBI:15378"/>
        <dbReference type="ChEBI" id="CHEBI:15379"/>
        <dbReference type="ChEBI" id="CHEBI:16240"/>
        <dbReference type="ChEBI" id="CHEBI:57783"/>
        <dbReference type="ChEBI" id="CHEBI:58349"/>
        <dbReference type="EC" id="1.6.3.1"/>
    </reaction>
</comment>
<dbReference type="Pfam" id="PF02666">
    <property type="entry name" value="PS_Dcarbxylase"/>
    <property type="match status" value="1"/>
</dbReference>
<comment type="pathway">
    <text evidence="5">Lipid metabolism.</text>
</comment>
<evidence type="ECO:0000256" key="26">
    <source>
        <dbReference type="ARBA" id="ARBA00048762"/>
    </source>
</evidence>
<dbReference type="SUPFAM" id="SSF48113">
    <property type="entry name" value="Heme-dependent peroxidases"/>
    <property type="match status" value="1"/>
</dbReference>
<dbReference type="PROSITE" id="PS50222">
    <property type="entry name" value="EF_HAND_2"/>
    <property type="match status" value="2"/>
</dbReference>
<keyword evidence="10" id="KW-0349">Heme</keyword>
<dbReference type="Gene3D" id="1.10.420.10">
    <property type="entry name" value="Peroxidase, domain 2"/>
    <property type="match status" value="1"/>
</dbReference>
<dbReference type="Proteomes" id="UP000824890">
    <property type="component" value="Unassembled WGS sequence"/>
</dbReference>
<dbReference type="EMBL" id="JAGKQM010000001">
    <property type="protein sequence ID" value="KAH0941916.1"/>
    <property type="molecule type" value="Genomic_DNA"/>
</dbReference>
<comment type="cofactor">
    <cofactor evidence="2">
        <name>Ca(2+)</name>
        <dbReference type="ChEBI" id="CHEBI:29108"/>
    </cofactor>
</comment>
<protein>
    <recommendedName>
        <fullName evidence="33">Phosphatidylserine decarboxylase</fullName>
    </recommendedName>
</protein>
<evidence type="ECO:0000256" key="5">
    <source>
        <dbReference type="ARBA" id="ARBA00005189"/>
    </source>
</evidence>
<evidence type="ECO:0000256" key="19">
    <source>
        <dbReference type="ARBA" id="ARBA00023157"/>
    </source>
</evidence>
<keyword evidence="17" id="KW-0472">Membrane</keyword>
<keyword evidence="18" id="KW-0865">Zymogen</keyword>
<keyword evidence="13" id="KW-0106">Calcium</keyword>
<organism evidence="31 32">
    <name type="scientific">Brassica napus</name>
    <name type="common">Rape</name>
    <dbReference type="NCBI Taxonomy" id="3708"/>
    <lineage>
        <taxon>Eukaryota</taxon>
        <taxon>Viridiplantae</taxon>
        <taxon>Streptophyta</taxon>
        <taxon>Embryophyta</taxon>
        <taxon>Tracheophyta</taxon>
        <taxon>Spermatophyta</taxon>
        <taxon>Magnoliopsida</taxon>
        <taxon>eudicotyledons</taxon>
        <taxon>Gunneridae</taxon>
        <taxon>Pentapetalae</taxon>
        <taxon>rosids</taxon>
        <taxon>malvids</taxon>
        <taxon>Brassicales</taxon>
        <taxon>Brassicaceae</taxon>
        <taxon>Brassiceae</taxon>
        <taxon>Brassica</taxon>
    </lineage>
</organism>
<dbReference type="InterPro" id="IPR011992">
    <property type="entry name" value="EF-hand-dom_pair"/>
</dbReference>
<keyword evidence="19" id="KW-1015">Disulfide bond</keyword>
<dbReference type="PROSITE" id="PS50873">
    <property type="entry name" value="PEROXIDASE_4"/>
    <property type="match status" value="1"/>
</dbReference>
<keyword evidence="14" id="KW-0560">Oxidoreductase</keyword>
<evidence type="ECO:0000256" key="15">
    <source>
        <dbReference type="ARBA" id="ARBA00023004"/>
    </source>
</evidence>
<comment type="similarity">
    <text evidence="7">Belongs to the peroxidase family. Ascorbate peroxidase subfamily.</text>
</comment>
<dbReference type="SMART" id="SM00054">
    <property type="entry name" value="EFh"/>
    <property type="match status" value="2"/>
</dbReference>
<evidence type="ECO:0000313" key="32">
    <source>
        <dbReference type="Proteomes" id="UP000824890"/>
    </source>
</evidence>
<evidence type="ECO:0000256" key="8">
    <source>
        <dbReference type="ARBA" id="ARBA00022516"/>
    </source>
</evidence>
<comment type="cofactor">
    <cofactor evidence="3">
        <name>pyruvate</name>
        <dbReference type="ChEBI" id="CHEBI:15361"/>
    </cofactor>
</comment>
<dbReference type="CDD" id="cd00693">
    <property type="entry name" value="secretory_peroxidase"/>
    <property type="match status" value="1"/>
</dbReference>
<comment type="cofactor">
    <cofactor evidence="4">
        <name>heme b</name>
        <dbReference type="ChEBI" id="CHEBI:60344"/>
    </cofactor>
</comment>
<dbReference type="CDD" id="cd00030">
    <property type="entry name" value="C2"/>
    <property type="match status" value="1"/>
</dbReference>
<dbReference type="PROSITE" id="PS50004">
    <property type="entry name" value="C2"/>
    <property type="match status" value="1"/>
</dbReference>
<dbReference type="SUPFAM" id="SSF47473">
    <property type="entry name" value="EF-hand"/>
    <property type="match status" value="1"/>
</dbReference>
<evidence type="ECO:0000256" key="16">
    <source>
        <dbReference type="ARBA" id="ARBA00023098"/>
    </source>
</evidence>
<keyword evidence="12" id="KW-0210">Decarboxylase</keyword>
<dbReference type="PROSITE" id="PS00435">
    <property type="entry name" value="PEROXIDASE_1"/>
    <property type="match status" value="1"/>
</dbReference>
<evidence type="ECO:0000256" key="9">
    <source>
        <dbReference type="ARBA" id="ARBA00022559"/>
    </source>
</evidence>
<dbReference type="InterPro" id="IPR018247">
    <property type="entry name" value="EF_Hand_1_Ca_BS"/>
</dbReference>
<dbReference type="PANTHER" id="PTHR10067:SF17">
    <property type="entry name" value="PHOSPHATIDYLSERINE DECARBOXYLASE PROENZYME 2"/>
    <property type="match status" value="1"/>
</dbReference>
<keyword evidence="21" id="KW-0456">Lyase</keyword>
<dbReference type="InterPro" id="IPR033179">
    <property type="entry name" value="PSD_type2_pro"/>
</dbReference>
<dbReference type="InterPro" id="IPR000823">
    <property type="entry name" value="Peroxidase_pln"/>
</dbReference>
<gene>
    <name evidence="31" type="ORF">HID58_001553</name>
</gene>
<keyword evidence="8" id="KW-0444">Lipid biosynthesis</keyword>
<keyword evidence="23" id="KW-0670">Pyruvate</keyword>
<dbReference type="CDD" id="cd00051">
    <property type="entry name" value="EFh"/>
    <property type="match status" value="1"/>
</dbReference>
<evidence type="ECO:0000256" key="4">
    <source>
        <dbReference type="ARBA" id="ARBA00001970"/>
    </source>
</evidence>
<name>A0ABQ8EMS2_BRANA</name>
<evidence type="ECO:0000256" key="13">
    <source>
        <dbReference type="ARBA" id="ARBA00022837"/>
    </source>
</evidence>
<reference evidence="31 32" key="1">
    <citation type="submission" date="2021-05" db="EMBL/GenBank/DDBJ databases">
        <title>Genome Assembly of Synthetic Allotetraploid Brassica napus Reveals Homoeologous Exchanges between Subgenomes.</title>
        <authorList>
            <person name="Davis J.T."/>
        </authorList>
    </citation>
    <scope>NUCLEOTIDE SEQUENCE [LARGE SCALE GENOMIC DNA]</scope>
    <source>
        <strain evidence="32">cv. Da-Ae</strain>
        <tissue evidence="31">Seedling</tissue>
    </source>
</reference>
<dbReference type="InterPro" id="IPR000008">
    <property type="entry name" value="C2_dom"/>
</dbReference>
<dbReference type="Pfam" id="PF00168">
    <property type="entry name" value="C2"/>
    <property type="match status" value="1"/>
</dbReference>
<evidence type="ECO:0000256" key="14">
    <source>
        <dbReference type="ARBA" id="ARBA00023002"/>
    </source>
</evidence>
<evidence type="ECO:0000256" key="27">
    <source>
        <dbReference type="SAM" id="MobiDB-lite"/>
    </source>
</evidence>
<evidence type="ECO:0000256" key="24">
    <source>
        <dbReference type="ARBA" id="ARBA00024326"/>
    </source>
</evidence>
<comment type="similarity">
    <text evidence="6">In the N-terminal section; belongs to the peroxidase family.</text>
</comment>
<evidence type="ECO:0000256" key="20">
    <source>
        <dbReference type="ARBA" id="ARBA00023209"/>
    </source>
</evidence>
<feature type="region of interest" description="Disordered" evidence="27">
    <location>
        <begin position="1"/>
        <end position="58"/>
    </location>
</feature>
<evidence type="ECO:0000256" key="6">
    <source>
        <dbReference type="ARBA" id="ARBA00005644"/>
    </source>
</evidence>
<dbReference type="InterPro" id="IPR035892">
    <property type="entry name" value="C2_domain_sf"/>
</dbReference>
<dbReference type="PROSITE" id="PS00018">
    <property type="entry name" value="EF_HAND_1"/>
    <property type="match status" value="2"/>
</dbReference>
<evidence type="ECO:0000256" key="7">
    <source>
        <dbReference type="ARBA" id="ARBA00006873"/>
    </source>
</evidence>